<dbReference type="KEGG" id="mard:IBG28_10670"/>
<evidence type="ECO:0008006" key="3">
    <source>
        <dbReference type="Google" id="ProtNLM"/>
    </source>
</evidence>
<protein>
    <recommendedName>
        <fullName evidence="3">HEPN domain-containing protein</fullName>
    </recommendedName>
</protein>
<evidence type="ECO:0000313" key="2">
    <source>
        <dbReference type="Proteomes" id="UP000516370"/>
    </source>
</evidence>
<proteinExistence type="predicted"/>
<dbReference type="RefSeq" id="WP_111607812.1">
    <property type="nucleotide sequence ID" value="NZ_BMLJ01000015.1"/>
</dbReference>
<evidence type="ECO:0000313" key="1">
    <source>
        <dbReference type="EMBL" id="QNT04216.1"/>
    </source>
</evidence>
<gene>
    <name evidence="1" type="ORF">IBG28_10670</name>
</gene>
<accession>A0A7H1J150</accession>
<sequence length="156" mass="17364">MSGVTLASLTNQKLDTARRFIQQSQISEETWLNVGLESSAIFQLRSALNGLLKEVSTTYSLSGSLDVPSMLREAEKKQIMVPVLTELADLFSRPESWCSQLNQAYLVQFECRGSLSSPVQSDNLIGRGSDNGASVSFYLTKLVELVLRFREESSEY</sequence>
<reference evidence="1 2" key="1">
    <citation type="submission" date="2020-09" db="EMBL/GenBank/DDBJ databases">
        <title>Complete genome sequence of an Arctic sea ice bacterium Marinomonas arctica BSI20414.</title>
        <authorList>
            <person name="Liao L."/>
            <person name="Chen B."/>
        </authorList>
    </citation>
    <scope>NUCLEOTIDE SEQUENCE [LARGE SCALE GENOMIC DNA]</scope>
    <source>
        <strain evidence="1 2">BSI20414</strain>
    </source>
</reference>
<name>A0A7H1J150_9GAMM</name>
<dbReference type="EMBL" id="CP061081">
    <property type="protein sequence ID" value="QNT04216.1"/>
    <property type="molecule type" value="Genomic_DNA"/>
</dbReference>
<organism evidence="1 2">
    <name type="scientific">Marinomonas arctica</name>
    <dbReference type="NCBI Taxonomy" id="383750"/>
    <lineage>
        <taxon>Bacteria</taxon>
        <taxon>Pseudomonadati</taxon>
        <taxon>Pseudomonadota</taxon>
        <taxon>Gammaproteobacteria</taxon>
        <taxon>Oceanospirillales</taxon>
        <taxon>Oceanospirillaceae</taxon>
        <taxon>Marinomonas</taxon>
    </lineage>
</organism>
<keyword evidence="2" id="KW-1185">Reference proteome</keyword>
<dbReference type="AlphaFoldDB" id="A0A7H1J150"/>
<dbReference type="Proteomes" id="UP000516370">
    <property type="component" value="Chromosome"/>
</dbReference>
<dbReference type="InterPro" id="IPR046493">
    <property type="entry name" value="DUF6586"/>
</dbReference>
<dbReference type="Pfam" id="PF20227">
    <property type="entry name" value="DUF6586"/>
    <property type="match status" value="1"/>
</dbReference>
<dbReference type="OrthoDB" id="6104212at2"/>